<dbReference type="Pfam" id="PF00989">
    <property type="entry name" value="PAS"/>
    <property type="match status" value="1"/>
</dbReference>
<sequence>MPPIKLVPGRGLSQRGLVSIARHCMPPSLAAHALETAADAIVHVCPAGTVKTWNRGAFETFGFTADQALGSSLTELVIPEHVRHLRPLDPKPQLDRRHLRRAPASRADGTLFTAEFTVLELTANAGAPDQGAVVTLRDASAMGETVRTLRRRVAQLESGMERLVALARPSASSHEPECTPGARDSLADDEAPAAELVEALLASQVQCVLATTDADLAPCQYLMAYATSPCLREIFVATPLQARKAQQMLERPSCSLLWDNRTGRLADHGDGVLVTAVGRAAAARPEEGRARFLERNPNMGRFLASDGVALFRISVARFEIVKGYGRPRRWEPPAV</sequence>
<dbReference type="CDD" id="cd00130">
    <property type="entry name" value="PAS"/>
    <property type="match status" value="1"/>
</dbReference>
<dbReference type="SUPFAM" id="SSF55785">
    <property type="entry name" value="PYP-like sensor domain (PAS domain)"/>
    <property type="match status" value="1"/>
</dbReference>
<dbReference type="Gene3D" id="3.30.450.20">
    <property type="entry name" value="PAS domain"/>
    <property type="match status" value="1"/>
</dbReference>
<evidence type="ECO:0000313" key="4">
    <source>
        <dbReference type="Proteomes" id="UP000013827"/>
    </source>
</evidence>
<dbReference type="EnsemblProtists" id="EOD07037">
    <property type="protein sequence ID" value="EOD07037"/>
    <property type="gene ID" value="EMIHUDRAFT_198284"/>
</dbReference>
<dbReference type="KEGG" id="ehx:EMIHUDRAFT_198284"/>
<dbReference type="SUPFAM" id="SSF50475">
    <property type="entry name" value="FMN-binding split barrel"/>
    <property type="match status" value="1"/>
</dbReference>
<dbReference type="PaxDb" id="2903-EOD07037"/>
<dbReference type="Proteomes" id="UP000013827">
    <property type="component" value="Unassembled WGS sequence"/>
</dbReference>
<feature type="region of interest" description="Disordered" evidence="1">
    <location>
        <begin position="167"/>
        <end position="186"/>
    </location>
</feature>
<organism evidence="3 4">
    <name type="scientific">Emiliania huxleyi (strain CCMP1516)</name>
    <dbReference type="NCBI Taxonomy" id="280463"/>
    <lineage>
        <taxon>Eukaryota</taxon>
        <taxon>Haptista</taxon>
        <taxon>Haptophyta</taxon>
        <taxon>Prymnesiophyceae</taxon>
        <taxon>Isochrysidales</taxon>
        <taxon>Noelaerhabdaceae</taxon>
        <taxon>Emiliania</taxon>
    </lineage>
</organism>
<accession>A0A0D3I702</accession>
<dbReference type="NCBIfam" id="TIGR00229">
    <property type="entry name" value="sensory_box"/>
    <property type="match status" value="1"/>
</dbReference>
<dbReference type="GeneID" id="17253312"/>
<dbReference type="GO" id="GO:0006355">
    <property type="term" value="P:regulation of DNA-templated transcription"/>
    <property type="evidence" value="ECO:0007669"/>
    <property type="project" value="InterPro"/>
</dbReference>
<dbReference type="PROSITE" id="PS50112">
    <property type="entry name" value="PAS"/>
    <property type="match status" value="1"/>
</dbReference>
<dbReference type="Pfam" id="PF01243">
    <property type="entry name" value="PNPOx_N"/>
    <property type="match status" value="1"/>
</dbReference>
<dbReference type="RefSeq" id="XP_005759466.1">
    <property type="nucleotide sequence ID" value="XM_005759409.1"/>
</dbReference>
<evidence type="ECO:0000259" key="2">
    <source>
        <dbReference type="PROSITE" id="PS50112"/>
    </source>
</evidence>
<reference evidence="4" key="1">
    <citation type="journal article" date="2013" name="Nature">
        <title>Pan genome of the phytoplankton Emiliania underpins its global distribution.</title>
        <authorList>
            <person name="Read B.A."/>
            <person name="Kegel J."/>
            <person name="Klute M.J."/>
            <person name="Kuo A."/>
            <person name="Lefebvre S.C."/>
            <person name="Maumus F."/>
            <person name="Mayer C."/>
            <person name="Miller J."/>
            <person name="Monier A."/>
            <person name="Salamov A."/>
            <person name="Young J."/>
            <person name="Aguilar M."/>
            <person name="Claverie J.M."/>
            <person name="Frickenhaus S."/>
            <person name="Gonzalez K."/>
            <person name="Herman E.K."/>
            <person name="Lin Y.C."/>
            <person name="Napier J."/>
            <person name="Ogata H."/>
            <person name="Sarno A.F."/>
            <person name="Shmutz J."/>
            <person name="Schroeder D."/>
            <person name="de Vargas C."/>
            <person name="Verret F."/>
            <person name="von Dassow P."/>
            <person name="Valentin K."/>
            <person name="Van de Peer Y."/>
            <person name="Wheeler G."/>
            <person name="Dacks J.B."/>
            <person name="Delwiche C.F."/>
            <person name="Dyhrman S.T."/>
            <person name="Glockner G."/>
            <person name="John U."/>
            <person name="Richards T."/>
            <person name="Worden A.Z."/>
            <person name="Zhang X."/>
            <person name="Grigoriev I.V."/>
            <person name="Allen A.E."/>
            <person name="Bidle K."/>
            <person name="Borodovsky M."/>
            <person name="Bowler C."/>
            <person name="Brownlee C."/>
            <person name="Cock J.M."/>
            <person name="Elias M."/>
            <person name="Gladyshev V.N."/>
            <person name="Groth M."/>
            <person name="Guda C."/>
            <person name="Hadaegh A."/>
            <person name="Iglesias-Rodriguez M.D."/>
            <person name="Jenkins J."/>
            <person name="Jones B.M."/>
            <person name="Lawson T."/>
            <person name="Leese F."/>
            <person name="Lindquist E."/>
            <person name="Lobanov A."/>
            <person name="Lomsadze A."/>
            <person name="Malik S.B."/>
            <person name="Marsh M.E."/>
            <person name="Mackinder L."/>
            <person name="Mock T."/>
            <person name="Mueller-Roeber B."/>
            <person name="Pagarete A."/>
            <person name="Parker M."/>
            <person name="Probert I."/>
            <person name="Quesneville H."/>
            <person name="Raines C."/>
            <person name="Rensing S.A."/>
            <person name="Riano-Pachon D.M."/>
            <person name="Richier S."/>
            <person name="Rokitta S."/>
            <person name="Shiraiwa Y."/>
            <person name="Soanes D.M."/>
            <person name="van der Giezen M."/>
            <person name="Wahlund T.M."/>
            <person name="Williams B."/>
            <person name="Wilson W."/>
            <person name="Wolfe G."/>
            <person name="Wurch L.L."/>
        </authorList>
    </citation>
    <scope>NUCLEOTIDE SEQUENCE</scope>
</reference>
<dbReference type="Gene3D" id="2.30.110.10">
    <property type="entry name" value="Electron Transport, Fmn-binding Protein, Chain A"/>
    <property type="match status" value="1"/>
</dbReference>
<feature type="domain" description="PAS" evidence="2">
    <location>
        <begin position="26"/>
        <end position="86"/>
    </location>
</feature>
<proteinExistence type="predicted"/>
<name>A0A0D3I702_EMIH1</name>
<protein>
    <recommendedName>
        <fullName evidence="2">PAS domain-containing protein</fullName>
    </recommendedName>
</protein>
<dbReference type="InterPro" id="IPR035965">
    <property type="entry name" value="PAS-like_dom_sf"/>
</dbReference>
<dbReference type="AlphaFoldDB" id="A0A0D3I702"/>
<evidence type="ECO:0000256" key="1">
    <source>
        <dbReference type="SAM" id="MobiDB-lite"/>
    </source>
</evidence>
<dbReference type="InterPro" id="IPR000014">
    <property type="entry name" value="PAS"/>
</dbReference>
<dbReference type="InterPro" id="IPR013767">
    <property type="entry name" value="PAS_fold"/>
</dbReference>
<dbReference type="InterPro" id="IPR012349">
    <property type="entry name" value="Split_barrel_FMN-bd"/>
</dbReference>
<evidence type="ECO:0000313" key="3">
    <source>
        <dbReference type="EnsemblProtists" id="EOD07037"/>
    </source>
</evidence>
<dbReference type="HOGENOM" id="CLU_830108_0_0_1"/>
<keyword evidence="4" id="KW-1185">Reference proteome</keyword>
<reference evidence="3" key="2">
    <citation type="submission" date="2024-10" db="UniProtKB">
        <authorList>
            <consortium name="EnsemblProtists"/>
        </authorList>
    </citation>
    <scope>IDENTIFICATION</scope>
</reference>
<dbReference type="SMART" id="SM00091">
    <property type="entry name" value="PAS"/>
    <property type="match status" value="1"/>
</dbReference>
<dbReference type="InterPro" id="IPR011576">
    <property type="entry name" value="Pyridox_Oxase_N"/>
</dbReference>